<proteinExistence type="predicted"/>
<dbReference type="Gene3D" id="3.20.20.220">
    <property type="match status" value="1"/>
</dbReference>
<dbReference type="Proteomes" id="UP000029707">
    <property type="component" value="Unassembled WGS sequence"/>
</dbReference>
<reference evidence="2 3" key="1">
    <citation type="journal article" date="2014" name="Genome Announc.">
        <title>Draft genome sequences of eight enterohepatic helicobacter species isolated from both laboratory and wild rodents.</title>
        <authorList>
            <person name="Sheh A."/>
            <person name="Shen Z."/>
            <person name="Fox J.G."/>
        </authorList>
    </citation>
    <scope>NUCLEOTIDE SEQUENCE [LARGE SCALE GENOMIC DNA]</scope>
    <source>
        <strain evidence="2 3">MIT 01-6451</strain>
    </source>
</reference>
<dbReference type="GO" id="GO:0035999">
    <property type="term" value="P:tetrahydrofolate interconversion"/>
    <property type="evidence" value="ECO:0007669"/>
    <property type="project" value="UniProtKB-UniPathway"/>
</dbReference>
<protein>
    <submittedName>
        <fullName evidence="2">Uncharacterized protein</fullName>
    </submittedName>
</protein>
<evidence type="ECO:0000256" key="1">
    <source>
        <dbReference type="ARBA" id="ARBA00023002"/>
    </source>
</evidence>
<dbReference type="STRING" id="425400.LS65_06445"/>
<evidence type="ECO:0000313" key="3">
    <source>
        <dbReference type="Proteomes" id="UP000029707"/>
    </source>
</evidence>
<dbReference type="SUPFAM" id="SSF51730">
    <property type="entry name" value="FAD-linked oxidoreductase"/>
    <property type="match status" value="1"/>
</dbReference>
<gene>
    <name evidence="2" type="ORF">LS65_006500</name>
</gene>
<dbReference type="UniPathway" id="UPA00193"/>
<evidence type="ECO:0000313" key="2">
    <source>
        <dbReference type="EMBL" id="TLE01259.1"/>
    </source>
</evidence>
<dbReference type="AlphaFoldDB" id="A0A4U8TN95"/>
<sequence length="276" mass="31031">MFGFEFLPQDREEDITTLRAMRNGAQNYLKQKVDFVLIPANVRKNAGVNAILSAYMLSLHFKDMFFVPTISAAGLDKIQILSQILSLKYANFTCVALIGGDDTNKVRNEKIDGIELIQMTRDALGSDISIISGTPTDINNPTTRERLVQKLYLGVDRIITQPIFCPNQAKEFIRSFTELKRQSKSSAKLSLGVFGIFSLQSVRAINEAHLGFEVPKSYIEQMQGEAGQEDSNTSLVAFKHLWENLQKIGQENDVYLYLSTPKHNDLRAYGVQVSEK</sequence>
<organism evidence="2 3">
    <name type="scientific">Helicobacter japonicus</name>
    <dbReference type="NCBI Taxonomy" id="425400"/>
    <lineage>
        <taxon>Bacteria</taxon>
        <taxon>Pseudomonadati</taxon>
        <taxon>Campylobacterota</taxon>
        <taxon>Epsilonproteobacteria</taxon>
        <taxon>Campylobacterales</taxon>
        <taxon>Helicobacteraceae</taxon>
        <taxon>Helicobacter</taxon>
    </lineage>
</organism>
<comment type="caution">
    <text evidence="2">The sequence shown here is derived from an EMBL/GenBank/DDBJ whole genome shotgun (WGS) entry which is preliminary data.</text>
</comment>
<keyword evidence="1" id="KW-0560">Oxidoreductase</keyword>
<accession>A0A4U8TN95</accession>
<keyword evidence="3" id="KW-1185">Reference proteome</keyword>
<dbReference type="InterPro" id="IPR029041">
    <property type="entry name" value="FAD-linked_oxidoreductase-like"/>
</dbReference>
<dbReference type="RefSeq" id="WP_034362495.1">
    <property type="nucleotide sequence ID" value="NZ_CAJUDB010000005.1"/>
</dbReference>
<dbReference type="EMBL" id="JRMQ02000008">
    <property type="protein sequence ID" value="TLE01259.1"/>
    <property type="molecule type" value="Genomic_DNA"/>
</dbReference>
<dbReference type="GO" id="GO:0016491">
    <property type="term" value="F:oxidoreductase activity"/>
    <property type="evidence" value="ECO:0007669"/>
    <property type="project" value="UniProtKB-KW"/>
</dbReference>
<name>A0A4U8TN95_9HELI</name>
<dbReference type="OrthoDB" id="5323480at2"/>